<dbReference type="Pfam" id="PF00702">
    <property type="entry name" value="Hydrolase"/>
    <property type="match status" value="1"/>
</dbReference>
<comment type="caution">
    <text evidence="1">The sequence shown here is derived from an EMBL/GenBank/DDBJ whole genome shotgun (WGS) entry which is preliminary data.</text>
</comment>
<dbReference type="Gene3D" id="1.10.150.240">
    <property type="entry name" value="Putative phosphatase, domain 2"/>
    <property type="match status" value="1"/>
</dbReference>
<dbReference type="SFLD" id="SFLDG01129">
    <property type="entry name" value="C1.5:_HAD__Beta-PGM__Phosphata"/>
    <property type="match status" value="1"/>
</dbReference>
<dbReference type="InterPro" id="IPR036412">
    <property type="entry name" value="HAD-like_sf"/>
</dbReference>
<dbReference type="InterPro" id="IPR023214">
    <property type="entry name" value="HAD_sf"/>
</dbReference>
<dbReference type="PANTHER" id="PTHR43434:SF1">
    <property type="entry name" value="PHOSPHOGLYCOLATE PHOSPHATASE"/>
    <property type="match status" value="1"/>
</dbReference>
<dbReference type="NCBIfam" id="TIGR01549">
    <property type="entry name" value="HAD-SF-IA-v1"/>
    <property type="match status" value="1"/>
</dbReference>
<dbReference type="InterPro" id="IPR006439">
    <property type="entry name" value="HAD-SF_hydro_IA"/>
</dbReference>
<dbReference type="SUPFAM" id="SSF56784">
    <property type="entry name" value="HAD-like"/>
    <property type="match status" value="1"/>
</dbReference>
<dbReference type="GO" id="GO:0005829">
    <property type="term" value="C:cytosol"/>
    <property type="evidence" value="ECO:0007669"/>
    <property type="project" value="TreeGrafter"/>
</dbReference>
<dbReference type="PANTHER" id="PTHR43434">
    <property type="entry name" value="PHOSPHOGLYCOLATE PHOSPHATASE"/>
    <property type="match status" value="1"/>
</dbReference>
<dbReference type="Proteomes" id="UP000546162">
    <property type="component" value="Unassembled WGS sequence"/>
</dbReference>
<evidence type="ECO:0000313" key="2">
    <source>
        <dbReference type="Proteomes" id="UP000546162"/>
    </source>
</evidence>
<keyword evidence="2" id="KW-1185">Reference proteome</keyword>
<dbReference type="PRINTS" id="PR00413">
    <property type="entry name" value="HADHALOGNASE"/>
</dbReference>
<protein>
    <submittedName>
        <fullName evidence="1">HAD superfamily hydrolase (TIGR01509 family)</fullName>
    </submittedName>
</protein>
<dbReference type="GO" id="GO:0008967">
    <property type="term" value="F:phosphoglycolate phosphatase activity"/>
    <property type="evidence" value="ECO:0007669"/>
    <property type="project" value="TreeGrafter"/>
</dbReference>
<dbReference type="GO" id="GO:0006281">
    <property type="term" value="P:DNA repair"/>
    <property type="evidence" value="ECO:0007669"/>
    <property type="project" value="TreeGrafter"/>
</dbReference>
<dbReference type="RefSeq" id="WP_185042698.1">
    <property type="nucleotide sequence ID" value="NZ_BAABFG010000005.1"/>
</dbReference>
<name>A0A7W7H1L6_9ACTN</name>
<dbReference type="Gene3D" id="3.40.50.1000">
    <property type="entry name" value="HAD superfamily/HAD-like"/>
    <property type="match status" value="1"/>
</dbReference>
<keyword evidence="1" id="KW-0378">Hydrolase</keyword>
<dbReference type="AlphaFoldDB" id="A0A7W7H1L6"/>
<dbReference type="EMBL" id="JACHNB010000001">
    <property type="protein sequence ID" value="MBB4742315.1"/>
    <property type="molecule type" value="Genomic_DNA"/>
</dbReference>
<dbReference type="SFLD" id="SFLDS00003">
    <property type="entry name" value="Haloacid_Dehalogenase"/>
    <property type="match status" value="1"/>
</dbReference>
<accession>A0A7W7H1L6</accession>
<evidence type="ECO:0000313" key="1">
    <source>
        <dbReference type="EMBL" id="MBB4742315.1"/>
    </source>
</evidence>
<reference evidence="1 2" key="1">
    <citation type="submission" date="2020-08" db="EMBL/GenBank/DDBJ databases">
        <title>Sequencing the genomes of 1000 actinobacteria strains.</title>
        <authorList>
            <person name="Klenk H.-P."/>
        </authorList>
    </citation>
    <scope>NUCLEOTIDE SEQUENCE [LARGE SCALE GENOMIC DNA]</scope>
    <source>
        <strain evidence="1 2">DSM 45809</strain>
    </source>
</reference>
<organism evidence="1 2">
    <name type="scientific">Actinoplanes octamycinicus</name>
    <dbReference type="NCBI Taxonomy" id="135948"/>
    <lineage>
        <taxon>Bacteria</taxon>
        <taxon>Bacillati</taxon>
        <taxon>Actinomycetota</taxon>
        <taxon>Actinomycetes</taxon>
        <taxon>Micromonosporales</taxon>
        <taxon>Micromonosporaceae</taxon>
        <taxon>Actinoplanes</taxon>
    </lineage>
</organism>
<dbReference type="InterPro" id="IPR050155">
    <property type="entry name" value="HAD-like_hydrolase_sf"/>
</dbReference>
<proteinExistence type="predicted"/>
<dbReference type="InterPro" id="IPR023198">
    <property type="entry name" value="PGP-like_dom2"/>
</dbReference>
<sequence>MRSSDSRNAPVDAVVFDMDGTLIESTTAVNSAFRAAVAAGGGPRCSDTEIVAAYPLGPPRRILDHLLGRPATQDDLDRYYTHLGDGQVRAYEGIGETLAALTERCPVAVFTGASHRAARILLGAAGLLGHFEVIVGGDQVTNPKPAPDGILHACGRLGVEPGSVAYVGDSPLDLQAAWHSGAVAVAAAWGHLYDAGQPADRTAHRPADLRSLVHAG</sequence>
<gene>
    <name evidence="1" type="ORF">BJY16_005774</name>
</gene>